<comment type="caution">
    <text evidence="1">The sequence shown here is derived from an EMBL/GenBank/DDBJ whole genome shotgun (WGS) entry which is preliminary data.</text>
</comment>
<dbReference type="Proteomes" id="UP001148662">
    <property type="component" value="Unassembled WGS sequence"/>
</dbReference>
<evidence type="ECO:0000313" key="1">
    <source>
        <dbReference type="EMBL" id="KAJ3522661.1"/>
    </source>
</evidence>
<protein>
    <submittedName>
        <fullName evidence="1">Uncharacterized protein</fullName>
    </submittedName>
</protein>
<reference evidence="1" key="1">
    <citation type="submission" date="2022-07" db="EMBL/GenBank/DDBJ databases">
        <title>Genome Sequence of Phlebia brevispora.</title>
        <authorList>
            <person name="Buettner E."/>
        </authorList>
    </citation>
    <scope>NUCLEOTIDE SEQUENCE</scope>
    <source>
        <strain evidence="1">MPL23</strain>
    </source>
</reference>
<dbReference type="EMBL" id="JANHOG010002513">
    <property type="protein sequence ID" value="KAJ3522661.1"/>
    <property type="molecule type" value="Genomic_DNA"/>
</dbReference>
<name>A0ACC1RMS6_9APHY</name>
<sequence>MGGFVTKGPSNTVRTAPHPAYTKPTLASAQMRAWITGDNFKVNGDPVKAVSKVYELSKLKNPPLRLALGKETISAYKDLLSKMDKGLDEWASWSEGLELN</sequence>
<organism evidence="1 2">
    <name type="scientific">Phlebia brevispora</name>
    <dbReference type="NCBI Taxonomy" id="194682"/>
    <lineage>
        <taxon>Eukaryota</taxon>
        <taxon>Fungi</taxon>
        <taxon>Dikarya</taxon>
        <taxon>Basidiomycota</taxon>
        <taxon>Agaricomycotina</taxon>
        <taxon>Agaricomycetes</taxon>
        <taxon>Polyporales</taxon>
        <taxon>Meruliaceae</taxon>
        <taxon>Phlebia</taxon>
    </lineage>
</organism>
<evidence type="ECO:0000313" key="2">
    <source>
        <dbReference type="Proteomes" id="UP001148662"/>
    </source>
</evidence>
<keyword evidence="2" id="KW-1185">Reference proteome</keyword>
<accession>A0ACC1RMS6</accession>
<gene>
    <name evidence="1" type="ORF">NM688_g8844</name>
</gene>
<proteinExistence type="predicted"/>